<dbReference type="GO" id="GO:0005737">
    <property type="term" value="C:cytoplasm"/>
    <property type="evidence" value="ECO:0007669"/>
    <property type="project" value="TreeGrafter"/>
</dbReference>
<dbReference type="AlphaFoldDB" id="A0A4R1HT89"/>
<dbReference type="PROSITE" id="PS50075">
    <property type="entry name" value="CARRIER"/>
    <property type="match status" value="1"/>
</dbReference>
<dbReference type="GO" id="GO:0006633">
    <property type="term" value="P:fatty acid biosynthetic process"/>
    <property type="evidence" value="ECO:0007669"/>
    <property type="project" value="TreeGrafter"/>
</dbReference>
<dbReference type="InterPro" id="IPR001227">
    <property type="entry name" value="Ac_transferase_dom_sf"/>
</dbReference>
<dbReference type="SMART" id="SM00827">
    <property type="entry name" value="PKS_AT"/>
    <property type="match status" value="1"/>
</dbReference>
<dbReference type="OrthoDB" id="3653264at2"/>
<keyword evidence="1" id="KW-0596">Phosphopantetheine</keyword>
<dbReference type="Gene3D" id="3.40.366.10">
    <property type="entry name" value="Malonyl-Coenzyme A Acyl Carrier Protein, domain 2"/>
    <property type="match status" value="1"/>
</dbReference>
<dbReference type="Gene3D" id="3.40.50.720">
    <property type="entry name" value="NAD(P)-binding Rossmann-like Domain"/>
    <property type="match status" value="1"/>
</dbReference>
<dbReference type="Gene3D" id="3.30.70.3290">
    <property type="match status" value="1"/>
</dbReference>
<dbReference type="GO" id="GO:0004312">
    <property type="term" value="F:fatty acid synthase activity"/>
    <property type="evidence" value="ECO:0007669"/>
    <property type="project" value="TreeGrafter"/>
</dbReference>
<dbReference type="SUPFAM" id="SSF51735">
    <property type="entry name" value="NAD(P)-binding Rossmann-fold domains"/>
    <property type="match status" value="2"/>
</dbReference>
<name>A0A4R1HT89_PSEEN</name>
<dbReference type="Pfam" id="PF00698">
    <property type="entry name" value="Acyl_transf_1"/>
    <property type="match status" value="1"/>
</dbReference>
<sequence length="1025" mass="105141">MGEAYRLPDGSVAVPVGAGSEAALRAEARAIACYLRDRPSVSPVDVAATLARTRPVRPWRVLVSATTSAELVSALDAVADGVPHERVVTGARAAGPRRIGLVCPGQGAQWPGMGRAFLAGSAAYRQVVDECEEILRREHGVSVRGYLLGDVDPDGPEAGDVVTVQPALLTQMVGVAATWRSLGVAPDAVLGHSQGEIAAAHLAGAITLEDALRAVVVRARLASVFGRDEHRMAFLATSPSRCAALLARTDAWAELTVVNSPQAVCVSGDRAAVAGLVAGAAADGTFAREIAVTYPAHTSRMHALRDDLIAGLQAGCTAARFEKPVIDCFTSALAGDPLPVDIEPGRYWFLNLRNVVRFDRAVGAALDAGVDLFVEASAHPTLAGPIADNAAAAGVPADVVATSSRTADGMSGVTRALAEIAVADSGFDWGLLRTPPPGPPPLPLEDFPHTVLDERPMWAVRGPAPVPAAAPPAPAPAPGDRPRRLVETWVPLRRRTMTTPTRVTLVDPTGRCADLASAIAAQGPRHGSEVRVHDRLGDPGCDPTADTVLVLLPAVTGEATDELAGFLAAADRWLPAVRAATRAWIVTTGGERVRDDDAPEPFAAAAAVAARCTAADHGARLAHLDLDGGTADGALAAVHTAGEAELALRDGVPHAKRLARADETTDDGDLGEVVVTGGTGRLGLACAAELVRRGARHVTLLNRSGEHPVLRPVLEPMRRSAATVDVVACDLTDPDAVDAFARARERPVTLLLHAAVDYVHAADPATAAAGLARAAAAKVTGFEHLVHALPLDPHARVVCCSSVAATFGGPGLSVYAATNRMLDTAADRLRRIGIDTRSVQWGVWRGPETDAATGSDTDTDTDTDHGRILAGSDAAGITPMDAGAALDAGLTASPGNSLVLSADWTVLRSVTEVLGTPELLDPALVVAPAAGPAGDPAPDPAGDPAPGHAVTPDGIRAVVAGVMGLAGTDALDPDTSLVALGLDSLQALELHKAMARMPVPGLSVADILRGASLGDVVARATSGAP</sequence>
<evidence type="ECO:0000313" key="5">
    <source>
        <dbReference type="EMBL" id="TCK24581.1"/>
    </source>
</evidence>
<dbReference type="PANTHER" id="PTHR43775">
    <property type="entry name" value="FATTY ACID SYNTHASE"/>
    <property type="match status" value="1"/>
</dbReference>
<dbReference type="SUPFAM" id="SSF55048">
    <property type="entry name" value="Probable ACP-binding domain of malonyl-CoA ACP transacylase"/>
    <property type="match status" value="1"/>
</dbReference>
<dbReference type="InterPro" id="IPR036291">
    <property type="entry name" value="NAD(P)-bd_dom_sf"/>
</dbReference>
<dbReference type="PANTHER" id="PTHR43775:SF37">
    <property type="entry name" value="SI:DKEY-61P9.11"/>
    <property type="match status" value="1"/>
</dbReference>
<dbReference type="CDD" id="cd05274">
    <property type="entry name" value="KR_FAS_SDR_x"/>
    <property type="match status" value="1"/>
</dbReference>
<dbReference type="Pfam" id="PF08659">
    <property type="entry name" value="KR"/>
    <property type="match status" value="1"/>
</dbReference>
<evidence type="ECO:0000256" key="1">
    <source>
        <dbReference type="ARBA" id="ARBA00022450"/>
    </source>
</evidence>
<evidence type="ECO:0000259" key="4">
    <source>
        <dbReference type="PROSITE" id="PS50075"/>
    </source>
</evidence>
<dbReference type="GO" id="GO:0005886">
    <property type="term" value="C:plasma membrane"/>
    <property type="evidence" value="ECO:0007669"/>
    <property type="project" value="TreeGrafter"/>
</dbReference>
<dbReference type="GO" id="GO:0071770">
    <property type="term" value="P:DIM/DIP cell wall layer assembly"/>
    <property type="evidence" value="ECO:0007669"/>
    <property type="project" value="TreeGrafter"/>
</dbReference>
<dbReference type="SUPFAM" id="SSF52151">
    <property type="entry name" value="FabD/lysophospholipase-like"/>
    <property type="match status" value="1"/>
</dbReference>
<evidence type="ECO:0000313" key="6">
    <source>
        <dbReference type="Proteomes" id="UP000295560"/>
    </source>
</evidence>
<dbReference type="SMART" id="SM00822">
    <property type="entry name" value="PKS_KR"/>
    <property type="match status" value="1"/>
</dbReference>
<dbReference type="InterPro" id="IPR016036">
    <property type="entry name" value="Malonyl_transacylase_ACP-bd"/>
</dbReference>
<comment type="caution">
    <text evidence="5">The sequence shown here is derived from an EMBL/GenBank/DDBJ whole genome shotgun (WGS) entry which is preliminary data.</text>
</comment>
<dbReference type="Gene3D" id="1.10.1200.10">
    <property type="entry name" value="ACP-like"/>
    <property type="match status" value="1"/>
</dbReference>
<dbReference type="Proteomes" id="UP000295560">
    <property type="component" value="Unassembled WGS sequence"/>
</dbReference>
<evidence type="ECO:0000256" key="2">
    <source>
        <dbReference type="ARBA" id="ARBA00022553"/>
    </source>
</evidence>
<organism evidence="5 6">
    <name type="scientific">Pseudonocardia endophytica</name>
    <dbReference type="NCBI Taxonomy" id="401976"/>
    <lineage>
        <taxon>Bacteria</taxon>
        <taxon>Bacillati</taxon>
        <taxon>Actinomycetota</taxon>
        <taxon>Actinomycetes</taxon>
        <taxon>Pseudonocardiales</taxon>
        <taxon>Pseudonocardiaceae</taxon>
        <taxon>Pseudonocardia</taxon>
    </lineage>
</organism>
<dbReference type="InterPro" id="IPR057326">
    <property type="entry name" value="KR_dom"/>
</dbReference>
<gene>
    <name evidence="5" type="ORF">EV378_0355</name>
</gene>
<evidence type="ECO:0000256" key="3">
    <source>
        <dbReference type="ARBA" id="ARBA00022679"/>
    </source>
</evidence>
<dbReference type="InterPro" id="IPR036736">
    <property type="entry name" value="ACP-like_sf"/>
</dbReference>
<dbReference type="RefSeq" id="WP_132421011.1">
    <property type="nucleotide sequence ID" value="NZ_SMFZ01000001.1"/>
</dbReference>
<keyword evidence="3" id="KW-0808">Transferase</keyword>
<dbReference type="InterPro" id="IPR013968">
    <property type="entry name" value="PKS_KR"/>
</dbReference>
<keyword evidence="6" id="KW-1185">Reference proteome</keyword>
<dbReference type="EMBL" id="SMFZ01000001">
    <property type="protein sequence ID" value="TCK24581.1"/>
    <property type="molecule type" value="Genomic_DNA"/>
</dbReference>
<dbReference type="InterPro" id="IPR016035">
    <property type="entry name" value="Acyl_Trfase/lysoPLipase"/>
</dbReference>
<dbReference type="SUPFAM" id="SSF47336">
    <property type="entry name" value="ACP-like"/>
    <property type="match status" value="1"/>
</dbReference>
<proteinExistence type="predicted"/>
<dbReference type="InterPro" id="IPR050091">
    <property type="entry name" value="PKS_NRPS_Biosynth_Enz"/>
</dbReference>
<accession>A0A4R1HT89</accession>
<feature type="domain" description="Carrier" evidence="4">
    <location>
        <begin position="949"/>
        <end position="1024"/>
    </location>
</feature>
<dbReference type="InterPro" id="IPR009081">
    <property type="entry name" value="PP-bd_ACP"/>
</dbReference>
<reference evidence="5 6" key="1">
    <citation type="submission" date="2019-03" db="EMBL/GenBank/DDBJ databases">
        <title>Sequencing the genomes of 1000 actinobacteria strains.</title>
        <authorList>
            <person name="Klenk H.-P."/>
        </authorList>
    </citation>
    <scope>NUCLEOTIDE SEQUENCE [LARGE SCALE GENOMIC DNA]</scope>
    <source>
        <strain evidence="5 6">DSM 44969</strain>
    </source>
</reference>
<keyword evidence="2" id="KW-0597">Phosphoprotein</keyword>
<dbReference type="InterPro" id="IPR014043">
    <property type="entry name" value="Acyl_transferase_dom"/>
</dbReference>
<dbReference type="Pfam" id="PF00550">
    <property type="entry name" value="PP-binding"/>
    <property type="match status" value="1"/>
</dbReference>
<protein>
    <submittedName>
        <fullName evidence="5">Mycobactin polyketide synthetase MbtD</fullName>
    </submittedName>
</protein>